<feature type="transmembrane region" description="Helical" evidence="7">
    <location>
        <begin position="12"/>
        <end position="36"/>
    </location>
</feature>
<reference evidence="9 10" key="1">
    <citation type="submission" date="2019-02" db="EMBL/GenBank/DDBJ databases">
        <title>Paenibacillus sp. nov., isolated from surface-sterilized tissue of Thalictrum simplex L.</title>
        <authorList>
            <person name="Tuo L."/>
        </authorList>
    </citation>
    <scope>NUCLEOTIDE SEQUENCE [LARGE SCALE GENOMIC DNA]</scope>
    <source>
        <strain evidence="9 10">N2SHLJ1</strain>
    </source>
</reference>
<gene>
    <name evidence="9" type="ORF">EYB31_33150</name>
</gene>
<dbReference type="InterPro" id="IPR000515">
    <property type="entry name" value="MetI-like"/>
</dbReference>
<keyword evidence="6 7" id="KW-0472">Membrane</keyword>
<keyword evidence="3" id="KW-1003">Cell membrane</keyword>
<dbReference type="GO" id="GO:0055085">
    <property type="term" value="P:transmembrane transport"/>
    <property type="evidence" value="ECO:0007669"/>
    <property type="project" value="InterPro"/>
</dbReference>
<keyword evidence="10" id="KW-1185">Reference proteome</keyword>
<dbReference type="RefSeq" id="WP_131017880.1">
    <property type="nucleotide sequence ID" value="NZ_SIRE01000031.1"/>
</dbReference>
<protein>
    <submittedName>
        <fullName evidence="9">Carbohydrate ABC transporter permease</fullName>
    </submittedName>
</protein>
<dbReference type="CDD" id="cd06261">
    <property type="entry name" value="TM_PBP2"/>
    <property type="match status" value="1"/>
</dbReference>
<dbReference type="Gene3D" id="1.10.3720.10">
    <property type="entry name" value="MetI-like"/>
    <property type="match status" value="1"/>
</dbReference>
<comment type="caution">
    <text evidence="9">The sequence shown here is derived from an EMBL/GenBank/DDBJ whole genome shotgun (WGS) entry which is preliminary data.</text>
</comment>
<feature type="transmembrane region" description="Helical" evidence="7">
    <location>
        <begin position="144"/>
        <end position="164"/>
    </location>
</feature>
<evidence type="ECO:0000256" key="4">
    <source>
        <dbReference type="ARBA" id="ARBA00022692"/>
    </source>
</evidence>
<organism evidence="9 10">
    <name type="scientific">Paenibacillus thalictri</name>
    <dbReference type="NCBI Taxonomy" id="2527873"/>
    <lineage>
        <taxon>Bacteria</taxon>
        <taxon>Bacillati</taxon>
        <taxon>Bacillota</taxon>
        <taxon>Bacilli</taxon>
        <taxon>Bacillales</taxon>
        <taxon>Paenibacillaceae</taxon>
        <taxon>Paenibacillus</taxon>
    </lineage>
</organism>
<feature type="domain" description="ABC transmembrane type-1" evidence="8">
    <location>
        <begin position="77"/>
        <end position="274"/>
    </location>
</feature>
<dbReference type="EMBL" id="SIRE01000031">
    <property type="protein sequence ID" value="TBL70569.1"/>
    <property type="molecule type" value="Genomic_DNA"/>
</dbReference>
<dbReference type="InterPro" id="IPR035906">
    <property type="entry name" value="MetI-like_sf"/>
</dbReference>
<feature type="transmembrane region" description="Helical" evidence="7">
    <location>
        <begin position="112"/>
        <end position="132"/>
    </location>
</feature>
<dbReference type="Pfam" id="PF00528">
    <property type="entry name" value="BPD_transp_1"/>
    <property type="match status" value="1"/>
</dbReference>
<evidence type="ECO:0000256" key="6">
    <source>
        <dbReference type="ARBA" id="ARBA00023136"/>
    </source>
</evidence>
<comment type="similarity">
    <text evidence="7">Belongs to the binding-protein-dependent transport system permease family.</text>
</comment>
<dbReference type="PANTHER" id="PTHR43744">
    <property type="entry name" value="ABC TRANSPORTER PERMEASE PROTEIN MG189-RELATED-RELATED"/>
    <property type="match status" value="1"/>
</dbReference>
<proteinExistence type="inferred from homology"/>
<sequence length="289" mass="31919">MVNKISSGEDRIVNTLVYVLLGAIGLCALFPMLYVFSASVTPYSEVLKNGGFVIIPTSLTWNGYKQLFQQAAIPKSLHVSVYITVVGTLVNMVLTTLMAYPLSRKDLPGRGALLFTIIFTFIFSGGIIPTYLIVKNTGLLNTVWAMIIPNAIWSYNVLIMKSFFDQLPEEIYESAKIDGAKELRILLQITVPLSVPVILTLSMFYAVSHWNEFFQAIMYVSSRSLYPLQVVVRDILTQSASADVTSADMVPTLTLQMAAVVMASLPIILVYPLIQKHFTKGMMLGSVKG</sequence>
<feature type="transmembrane region" description="Helical" evidence="7">
    <location>
        <begin position="79"/>
        <end position="100"/>
    </location>
</feature>
<dbReference type="PROSITE" id="PS50928">
    <property type="entry name" value="ABC_TM1"/>
    <property type="match status" value="1"/>
</dbReference>
<feature type="transmembrane region" description="Helical" evidence="7">
    <location>
        <begin position="253"/>
        <end position="274"/>
    </location>
</feature>
<evidence type="ECO:0000256" key="3">
    <source>
        <dbReference type="ARBA" id="ARBA00022475"/>
    </source>
</evidence>
<evidence type="ECO:0000256" key="5">
    <source>
        <dbReference type="ARBA" id="ARBA00022989"/>
    </source>
</evidence>
<evidence type="ECO:0000256" key="7">
    <source>
        <dbReference type="RuleBase" id="RU363032"/>
    </source>
</evidence>
<name>A0A4Q9DFA0_9BACL</name>
<keyword evidence="5 7" id="KW-1133">Transmembrane helix</keyword>
<feature type="transmembrane region" description="Helical" evidence="7">
    <location>
        <begin position="185"/>
        <end position="207"/>
    </location>
</feature>
<evidence type="ECO:0000313" key="10">
    <source>
        <dbReference type="Proteomes" id="UP000293142"/>
    </source>
</evidence>
<keyword evidence="4 7" id="KW-0812">Transmembrane</keyword>
<dbReference type="Proteomes" id="UP000293142">
    <property type="component" value="Unassembled WGS sequence"/>
</dbReference>
<comment type="subcellular location">
    <subcellularLocation>
        <location evidence="1 7">Cell membrane</location>
        <topology evidence="1 7">Multi-pass membrane protein</topology>
    </subcellularLocation>
</comment>
<dbReference type="GO" id="GO:0005886">
    <property type="term" value="C:plasma membrane"/>
    <property type="evidence" value="ECO:0007669"/>
    <property type="project" value="UniProtKB-SubCell"/>
</dbReference>
<evidence type="ECO:0000259" key="8">
    <source>
        <dbReference type="PROSITE" id="PS50928"/>
    </source>
</evidence>
<evidence type="ECO:0000256" key="1">
    <source>
        <dbReference type="ARBA" id="ARBA00004651"/>
    </source>
</evidence>
<evidence type="ECO:0000313" key="9">
    <source>
        <dbReference type="EMBL" id="TBL70569.1"/>
    </source>
</evidence>
<dbReference type="AlphaFoldDB" id="A0A4Q9DFA0"/>
<dbReference type="PANTHER" id="PTHR43744:SF9">
    <property type="entry name" value="POLYGALACTURONAN_RHAMNOGALACTURONAN TRANSPORT SYSTEM PERMEASE PROTEIN YTCP"/>
    <property type="match status" value="1"/>
</dbReference>
<accession>A0A4Q9DFA0</accession>
<evidence type="ECO:0000256" key="2">
    <source>
        <dbReference type="ARBA" id="ARBA00022448"/>
    </source>
</evidence>
<keyword evidence="2 7" id="KW-0813">Transport</keyword>
<dbReference type="SUPFAM" id="SSF161098">
    <property type="entry name" value="MetI-like"/>
    <property type="match status" value="1"/>
</dbReference>
<dbReference type="OrthoDB" id="9810086at2"/>